<dbReference type="RefSeq" id="WP_182832527.1">
    <property type="nucleotide sequence ID" value="NZ_JACJFN010000001.1"/>
</dbReference>
<gene>
    <name evidence="2" type="ORF">H3H45_04515</name>
</gene>
<keyword evidence="1" id="KW-0812">Transmembrane</keyword>
<proteinExistence type="predicted"/>
<comment type="caution">
    <text evidence="2">The sequence shown here is derived from an EMBL/GenBank/DDBJ whole genome shotgun (WGS) entry which is preliminary data.</text>
</comment>
<evidence type="ECO:0000313" key="2">
    <source>
        <dbReference type="EMBL" id="MBB1518490.1"/>
    </source>
</evidence>
<evidence type="ECO:0000313" key="3">
    <source>
        <dbReference type="Proteomes" id="UP000581189"/>
    </source>
</evidence>
<sequence>MTQPPMETRQGLLWKQQHLAPPAIPTGQSAQDLLNLIWRKNEIYLDIGSFAMSAGWITLHAMTFVFLISSLCISLSAPENIQGNIDWLFHLIGPVPGLMIMGPLWYLFIRDWKKPLRPPLRFNRQRREVCVTEADGTSWFVPWECVHAIAPSVTNLGTYGAMQNGALIIWLPLKGEEHEPYHENKEGYVFMTNPGPGASAMAQWECIRSFMEVGPGSVPEPSPSPDWEGSFWGAVARSFIEAGKEKGWGYAVFVTGLVHFLIFNILTYAHIARKKLAVLPDLTIPEAIEWSKPLPPEQWARRSPELAQDIAEREAELTTSDSPCIGTLQGQ</sequence>
<feature type="transmembrane region" description="Helical" evidence="1">
    <location>
        <begin position="247"/>
        <end position="271"/>
    </location>
</feature>
<feature type="transmembrane region" description="Helical" evidence="1">
    <location>
        <begin position="43"/>
        <end position="67"/>
    </location>
</feature>
<keyword evidence="1" id="KW-1133">Transmembrane helix</keyword>
<reference evidence="2 3" key="1">
    <citation type="submission" date="2020-08" db="EMBL/GenBank/DDBJ databases">
        <authorList>
            <person name="Kim C.M."/>
        </authorList>
    </citation>
    <scope>NUCLEOTIDE SEQUENCE [LARGE SCALE GENOMIC DNA]</scope>
    <source>
        <strain evidence="2 3">SR9</strain>
    </source>
</reference>
<protein>
    <submittedName>
        <fullName evidence="2">Uncharacterized protein</fullName>
    </submittedName>
</protein>
<dbReference type="Proteomes" id="UP000581189">
    <property type="component" value="Unassembled WGS sequence"/>
</dbReference>
<feature type="transmembrane region" description="Helical" evidence="1">
    <location>
        <begin position="87"/>
        <end position="108"/>
    </location>
</feature>
<keyword evidence="1" id="KW-0472">Membrane</keyword>
<keyword evidence="3" id="KW-1185">Reference proteome</keyword>
<organism evidence="2 3">
    <name type="scientific">Aquipseudomonas guryensis</name>
    <dbReference type="NCBI Taxonomy" id="2759165"/>
    <lineage>
        <taxon>Bacteria</taxon>
        <taxon>Pseudomonadati</taxon>
        <taxon>Pseudomonadota</taxon>
        <taxon>Gammaproteobacteria</taxon>
        <taxon>Pseudomonadales</taxon>
        <taxon>Pseudomonadaceae</taxon>
        <taxon>Aquipseudomonas</taxon>
    </lineage>
</organism>
<dbReference type="AlphaFoldDB" id="A0A7W4D9I5"/>
<evidence type="ECO:0000256" key="1">
    <source>
        <dbReference type="SAM" id="Phobius"/>
    </source>
</evidence>
<name>A0A7W4D9I5_9GAMM</name>
<dbReference type="EMBL" id="JACJFN010000001">
    <property type="protein sequence ID" value="MBB1518490.1"/>
    <property type="molecule type" value="Genomic_DNA"/>
</dbReference>
<accession>A0A7W4D9I5</accession>